<sequence>MSHSKNPNSPDSREPRNLLFPRELIDMMIDFLHKDRQALKQCSLVCRGWVPATRYHLYGSWSISAYAWQNFHRTLLLLSHPLCTFTSSIRHFSI</sequence>
<accession>A0A5C3LHI4</accession>
<feature type="non-terminal residue" evidence="1">
    <location>
        <position position="94"/>
    </location>
</feature>
<protein>
    <recommendedName>
        <fullName evidence="3">F-box domain-containing protein</fullName>
    </recommendedName>
</protein>
<dbReference type="OrthoDB" id="2788229at2759"/>
<dbReference type="Proteomes" id="UP000308652">
    <property type="component" value="Unassembled WGS sequence"/>
</dbReference>
<keyword evidence="2" id="KW-1185">Reference proteome</keyword>
<dbReference type="EMBL" id="ML213680">
    <property type="protein sequence ID" value="TFK32268.1"/>
    <property type="molecule type" value="Genomic_DNA"/>
</dbReference>
<dbReference type="AlphaFoldDB" id="A0A5C3LHI4"/>
<dbReference type="STRING" id="68775.A0A5C3LHI4"/>
<evidence type="ECO:0000313" key="2">
    <source>
        <dbReference type="Proteomes" id="UP000308652"/>
    </source>
</evidence>
<evidence type="ECO:0008006" key="3">
    <source>
        <dbReference type="Google" id="ProtNLM"/>
    </source>
</evidence>
<gene>
    <name evidence="1" type="ORF">BDQ12DRAFT_617414</name>
</gene>
<reference evidence="1 2" key="1">
    <citation type="journal article" date="2019" name="Nat. Ecol. Evol.">
        <title>Megaphylogeny resolves global patterns of mushroom evolution.</title>
        <authorList>
            <person name="Varga T."/>
            <person name="Krizsan K."/>
            <person name="Foldi C."/>
            <person name="Dima B."/>
            <person name="Sanchez-Garcia M."/>
            <person name="Sanchez-Ramirez S."/>
            <person name="Szollosi G.J."/>
            <person name="Szarkandi J.G."/>
            <person name="Papp V."/>
            <person name="Albert L."/>
            <person name="Andreopoulos W."/>
            <person name="Angelini C."/>
            <person name="Antonin V."/>
            <person name="Barry K.W."/>
            <person name="Bougher N.L."/>
            <person name="Buchanan P."/>
            <person name="Buyck B."/>
            <person name="Bense V."/>
            <person name="Catcheside P."/>
            <person name="Chovatia M."/>
            <person name="Cooper J."/>
            <person name="Damon W."/>
            <person name="Desjardin D."/>
            <person name="Finy P."/>
            <person name="Geml J."/>
            <person name="Haridas S."/>
            <person name="Hughes K."/>
            <person name="Justo A."/>
            <person name="Karasinski D."/>
            <person name="Kautmanova I."/>
            <person name="Kiss B."/>
            <person name="Kocsube S."/>
            <person name="Kotiranta H."/>
            <person name="LaButti K.M."/>
            <person name="Lechner B.E."/>
            <person name="Liimatainen K."/>
            <person name="Lipzen A."/>
            <person name="Lukacs Z."/>
            <person name="Mihaltcheva S."/>
            <person name="Morgado L.N."/>
            <person name="Niskanen T."/>
            <person name="Noordeloos M.E."/>
            <person name="Ohm R.A."/>
            <person name="Ortiz-Santana B."/>
            <person name="Ovrebo C."/>
            <person name="Racz N."/>
            <person name="Riley R."/>
            <person name="Savchenko A."/>
            <person name="Shiryaev A."/>
            <person name="Soop K."/>
            <person name="Spirin V."/>
            <person name="Szebenyi C."/>
            <person name="Tomsovsky M."/>
            <person name="Tulloss R.E."/>
            <person name="Uehling J."/>
            <person name="Grigoriev I.V."/>
            <person name="Vagvolgyi C."/>
            <person name="Papp T."/>
            <person name="Martin F.M."/>
            <person name="Miettinen O."/>
            <person name="Hibbett D.S."/>
            <person name="Nagy L.G."/>
        </authorList>
    </citation>
    <scope>NUCLEOTIDE SEQUENCE [LARGE SCALE GENOMIC DNA]</scope>
    <source>
        <strain evidence="1 2">CBS 166.37</strain>
    </source>
</reference>
<organism evidence="1 2">
    <name type="scientific">Crucibulum laeve</name>
    <dbReference type="NCBI Taxonomy" id="68775"/>
    <lineage>
        <taxon>Eukaryota</taxon>
        <taxon>Fungi</taxon>
        <taxon>Dikarya</taxon>
        <taxon>Basidiomycota</taxon>
        <taxon>Agaricomycotina</taxon>
        <taxon>Agaricomycetes</taxon>
        <taxon>Agaricomycetidae</taxon>
        <taxon>Agaricales</taxon>
        <taxon>Agaricineae</taxon>
        <taxon>Nidulariaceae</taxon>
        <taxon>Crucibulum</taxon>
    </lineage>
</organism>
<evidence type="ECO:0000313" key="1">
    <source>
        <dbReference type="EMBL" id="TFK32268.1"/>
    </source>
</evidence>
<name>A0A5C3LHI4_9AGAR</name>
<proteinExistence type="predicted"/>